<evidence type="ECO:0000256" key="8">
    <source>
        <dbReference type="ARBA" id="ARBA00022801"/>
    </source>
</evidence>
<evidence type="ECO:0000256" key="6">
    <source>
        <dbReference type="ARBA" id="ARBA00022723"/>
    </source>
</evidence>
<dbReference type="RefSeq" id="WP_004510842.1">
    <property type="nucleotide sequence ID" value="NZ_JAIQ01000127.1"/>
</dbReference>
<keyword evidence="10" id="KW-0411">Iron-sulfur</keyword>
<evidence type="ECO:0000256" key="9">
    <source>
        <dbReference type="ARBA" id="ARBA00023004"/>
    </source>
</evidence>
<dbReference type="InterPro" id="IPR036895">
    <property type="entry name" value="Uracil-DNA_glycosylase-like_sf"/>
</dbReference>
<keyword evidence="9" id="KW-0408">Iron</keyword>
<keyword evidence="6" id="KW-0479">Metal-binding</keyword>
<dbReference type="NCBIfam" id="TIGR00758">
    <property type="entry name" value="UDG_fam4"/>
    <property type="match status" value="1"/>
</dbReference>
<dbReference type="SUPFAM" id="SSF52141">
    <property type="entry name" value="Uracil-DNA glycosylase-like"/>
    <property type="match status" value="1"/>
</dbReference>
<evidence type="ECO:0000256" key="11">
    <source>
        <dbReference type="ARBA" id="ARBA00023204"/>
    </source>
</evidence>
<evidence type="ECO:0000313" key="13">
    <source>
        <dbReference type="EMBL" id="KLD98314.1"/>
    </source>
</evidence>
<dbReference type="EC" id="3.2.2.27" evidence="3"/>
<evidence type="ECO:0000256" key="3">
    <source>
        <dbReference type="ARBA" id="ARBA00012030"/>
    </source>
</evidence>
<keyword evidence="7" id="KW-0227">DNA damage</keyword>
<dbReference type="PANTHER" id="PTHR33693">
    <property type="entry name" value="TYPE-5 URACIL-DNA GLYCOSYLASE"/>
    <property type="match status" value="1"/>
</dbReference>
<dbReference type="SMART" id="SM00987">
    <property type="entry name" value="UreE_C"/>
    <property type="match status" value="1"/>
</dbReference>
<keyword evidence="8" id="KW-0378">Hydrolase</keyword>
<evidence type="ECO:0000313" key="14">
    <source>
        <dbReference type="Proteomes" id="UP000035514"/>
    </source>
</evidence>
<dbReference type="Proteomes" id="UP000035514">
    <property type="component" value="Unassembled WGS sequence"/>
</dbReference>
<protein>
    <recommendedName>
        <fullName evidence="4">Type-4 uracil-DNA glycosylase</fullName>
        <ecNumber evidence="3">3.2.2.27</ecNumber>
    </recommendedName>
</protein>
<name>A0A0G9JXJ5_9BACT</name>
<proteinExistence type="inferred from homology"/>
<comment type="similarity">
    <text evidence="2">Belongs to the uracil-DNA glycosylase (UDG) superfamily. Type 4 (UDGa) family.</text>
</comment>
<evidence type="ECO:0000256" key="2">
    <source>
        <dbReference type="ARBA" id="ARBA00006521"/>
    </source>
</evidence>
<dbReference type="PATRIC" id="fig|1447256.3.peg.1731"/>
<dbReference type="SMART" id="SM00986">
    <property type="entry name" value="UDG"/>
    <property type="match status" value="1"/>
</dbReference>
<dbReference type="CDD" id="cd10030">
    <property type="entry name" value="UDG-F4_TTUDGA_SPO1dp_like"/>
    <property type="match status" value="1"/>
</dbReference>
<evidence type="ECO:0000259" key="12">
    <source>
        <dbReference type="SMART" id="SM00986"/>
    </source>
</evidence>
<accession>A0A0G9JXJ5</accession>
<evidence type="ECO:0000256" key="4">
    <source>
        <dbReference type="ARBA" id="ARBA00019403"/>
    </source>
</evidence>
<dbReference type="AlphaFoldDB" id="A0A0G9JXJ5"/>
<dbReference type="Pfam" id="PF03167">
    <property type="entry name" value="UDG"/>
    <property type="match status" value="1"/>
</dbReference>
<dbReference type="InterPro" id="IPR005273">
    <property type="entry name" value="Ura-DNA_glyco_family4"/>
</dbReference>
<dbReference type="GO" id="GO:0046872">
    <property type="term" value="F:metal ion binding"/>
    <property type="evidence" value="ECO:0007669"/>
    <property type="project" value="UniProtKB-KW"/>
</dbReference>
<keyword evidence="5" id="KW-0004">4Fe-4S</keyword>
<dbReference type="InterPro" id="IPR051536">
    <property type="entry name" value="UDG_Type-4/5"/>
</dbReference>
<evidence type="ECO:0000256" key="1">
    <source>
        <dbReference type="ARBA" id="ARBA00001400"/>
    </source>
</evidence>
<keyword evidence="11" id="KW-0234">DNA repair</keyword>
<comment type="caution">
    <text evidence="13">The sequence shown here is derived from an EMBL/GenBank/DDBJ whole genome shotgun (WGS) entry which is preliminary data.</text>
</comment>
<dbReference type="GO" id="GO:0004844">
    <property type="term" value="F:uracil DNA N-glycosylase activity"/>
    <property type="evidence" value="ECO:0007669"/>
    <property type="project" value="UniProtKB-EC"/>
</dbReference>
<gene>
    <name evidence="13" type="ORF">AA20_08860</name>
</gene>
<dbReference type="Gene3D" id="3.40.470.10">
    <property type="entry name" value="Uracil-DNA glycosylase-like domain"/>
    <property type="match status" value="1"/>
</dbReference>
<dbReference type="GO" id="GO:0051539">
    <property type="term" value="F:4 iron, 4 sulfur cluster binding"/>
    <property type="evidence" value="ECO:0007669"/>
    <property type="project" value="UniProtKB-KW"/>
</dbReference>
<sequence>MTKSVKNQVLRYLYNLKSFGFSYHESFDIFSKEIKNFKLPNDIKELKNSVEHCYLCELCKVRKNVLFGYGNINSKIMFICDEPTKSEDELGSFYVGNSGELLSKMIENVLNIKKEDVYITTLVKCKSLNGATNSSFDTCNDYLLKQIELIKPKLIVSLGEKTYSYLMKNGDNFFQIRGKMLNFNSIALMAVYSPTFLLRNPSLKKDAYYDMLKIKSFMEELN</sequence>
<dbReference type="InterPro" id="IPR005122">
    <property type="entry name" value="Uracil-DNA_glycosylase-like"/>
</dbReference>
<dbReference type="PANTHER" id="PTHR33693:SF1">
    <property type="entry name" value="TYPE-4 URACIL-DNA GLYCOSYLASE"/>
    <property type="match status" value="1"/>
</dbReference>
<evidence type="ECO:0000256" key="5">
    <source>
        <dbReference type="ARBA" id="ARBA00022485"/>
    </source>
</evidence>
<dbReference type="GO" id="GO:0006281">
    <property type="term" value="P:DNA repair"/>
    <property type="evidence" value="ECO:0007669"/>
    <property type="project" value="UniProtKB-KW"/>
</dbReference>
<reference evidence="13 14" key="1">
    <citation type="submission" date="2014-01" db="EMBL/GenBank/DDBJ databases">
        <title>Development of a Comparative Genomic Fingerprinting Assay for High Resolution Genotyping of Arcobacter butzleri.</title>
        <authorList>
            <person name="Webb A.L."/>
            <person name="Inglis G.D."/>
            <person name="Kruczkiewicz P."/>
            <person name="Selinger L.B."/>
            <person name="Taboada E.N."/>
        </authorList>
    </citation>
    <scope>NUCLEOTIDE SEQUENCE [LARGE SCALE GENOMIC DNA]</scope>
    <source>
        <strain evidence="13 14">L348</strain>
    </source>
</reference>
<dbReference type="EMBL" id="JAIQ01000127">
    <property type="protein sequence ID" value="KLD98314.1"/>
    <property type="molecule type" value="Genomic_DNA"/>
</dbReference>
<comment type="catalytic activity">
    <reaction evidence="1">
        <text>Hydrolyzes single-stranded DNA or mismatched double-stranded DNA and polynucleotides, releasing free uracil.</text>
        <dbReference type="EC" id="3.2.2.27"/>
    </reaction>
</comment>
<evidence type="ECO:0000256" key="10">
    <source>
        <dbReference type="ARBA" id="ARBA00023014"/>
    </source>
</evidence>
<organism evidence="13 14">
    <name type="scientific">Aliarcobacter butzleri L348</name>
    <dbReference type="NCBI Taxonomy" id="1447256"/>
    <lineage>
        <taxon>Bacteria</taxon>
        <taxon>Pseudomonadati</taxon>
        <taxon>Campylobacterota</taxon>
        <taxon>Epsilonproteobacteria</taxon>
        <taxon>Campylobacterales</taxon>
        <taxon>Arcobacteraceae</taxon>
        <taxon>Aliarcobacter</taxon>
    </lineage>
</organism>
<evidence type="ECO:0000256" key="7">
    <source>
        <dbReference type="ARBA" id="ARBA00022763"/>
    </source>
</evidence>
<feature type="domain" description="Uracil-DNA glycosylase-like" evidence="12">
    <location>
        <begin position="67"/>
        <end position="212"/>
    </location>
</feature>